<dbReference type="EMBL" id="JAUPFM010000036">
    <property type="protein sequence ID" value="KAK2814567.1"/>
    <property type="molecule type" value="Genomic_DNA"/>
</dbReference>
<feature type="compositionally biased region" description="Pro residues" evidence="1">
    <location>
        <begin position="123"/>
        <end position="134"/>
    </location>
</feature>
<comment type="caution">
    <text evidence="2">The sequence shown here is derived from an EMBL/GenBank/DDBJ whole genome shotgun (WGS) entry which is preliminary data.</text>
</comment>
<proteinExistence type="predicted"/>
<dbReference type="Proteomes" id="UP001187415">
    <property type="component" value="Unassembled WGS sequence"/>
</dbReference>
<sequence length="242" mass="25435">MEVSVEFWGSTPATPVSQPNPQWICVYLAFQTTRGGRQPSLEYQGHETYSAGASRREAGRPSPLPQPAGAPDGPFRRCPEPPVVLFDALSRHAPHSSLTDWQPRPAIGGPPAGRPRAVFGWAVPPPAGRPPWPGGPRARALQTPLRSSQAERSVATETETPACPSGPPTEPAARSATPAPRGEGTPPAERRGLRQARVSKPPCCSGGPPHRVGRTASLGPAGGRPNAKSRLRHPPLPPGLPG</sequence>
<feature type="region of interest" description="Disordered" evidence="1">
    <location>
        <begin position="48"/>
        <end position="79"/>
    </location>
</feature>
<feature type="compositionally biased region" description="Polar residues" evidence="1">
    <location>
        <begin position="144"/>
        <end position="159"/>
    </location>
</feature>
<gene>
    <name evidence="2" type="ORF">Q5P01_000186</name>
</gene>
<evidence type="ECO:0000256" key="1">
    <source>
        <dbReference type="SAM" id="MobiDB-lite"/>
    </source>
</evidence>
<evidence type="ECO:0000313" key="2">
    <source>
        <dbReference type="EMBL" id="KAK2814567.1"/>
    </source>
</evidence>
<protein>
    <submittedName>
        <fullName evidence="2">Uncharacterized protein</fullName>
    </submittedName>
</protein>
<feature type="compositionally biased region" description="Low complexity" evidence="1">
    <location>
        <begin position="103"/>
        <end position="117"/>
    </location>
</feature>
<reference evidence="2" key="1">
    <citation type="submission" date="2023-07" db="EMBL/GenBank/DDBJ databases">
        <title>Chromosome-level Genome Assembly of Striped Snakehead (Channa striata).</title>
        <authorList>
            <person name="Liu H."/>
        </authorList>
    </citation>
    <scope>NUCLEOTIDE SEQUENCE</scope>
    <source>
        <strain evidence="2">Gz</strain>
        <tissue evidence="2">Muscle</tissue>
    </source>
</reference>
<name>A0AA88IDQ7_CHASR</name>
<feature type="region of interest" description="Disordered" evidence="1">
    <location>
        <begin position="94"/>
        <end position="242"/>
    </location>
</feature>
<keyword evidence="3" id="KW-1185">Reference proteome</keyword>
<dbReference type="AlphaFoldDB" id="A0AA88IDQ7"/>
<organism evidence="2 3">
    <name type="scientific">Channa striata</name>
    <name type="common">Snakehead murrel</name>
    <name type="synonym">Ophicephalus striatus</name>
    <dbReference type="NCBI Taxonomy" id="64152"/>
    <lineage>
        <taxon>Eukaryota</taxon>
        <taxon>Metazoa</taxon>
        <taxon>Chordata</taxon>
        <taxon>Craniata</taxon>
        <taxon>Vertebrata</taxon>
        <taxon>Euteleostomi</taxon>
        <taxon>Actinopterygii</taxon>
        <taxon>Neopterygii</taxon>
        <taxon>Teleostei</taxon>
        <taxon>Neoteleostei</taxon>
        <taxon>Acanthomorphata</taxon>
        <taxon>Anabantaria</taxon>
        <taxon>Anabantiformes</taxon>
        <taxon>Channoidei</taxon>
        <taxon>Channidae</taxon>
        <taxon>Channa</taxon>
    </lineage>
</organism>
<evidence type="ECO:0000313" key="3">
    <source>
        <dbReference type="Proteomes" id="UP001187415"/>
    </source>
</evidence>
<accession>A0AA88IDQ7</accession>